<keyword evidence="3" id="KW-1185">Reference proteome</keyword>
<dbReference type="RefSeq" id="WP_319833154.1">
    <property type="nucleotide sequence ID" value="NZ_CP138858.1"/>
</dbReference>
<protein>
    <recommendedName>
        <fullName evidence="4">Sialate O-acetylesterase domain-containing protein</fullName>
    </recommendedName>
</protein>
<name>A0ABZ0RMA6_9BACT</name>
<dbReference type="EMBL" id="CP138858">
    <property type="protein sequence ID" value="WPJ96291.1"/>
    <property type="molecule type" value="Genomic_DNA"/>
</dbReference>
<evidence type="ECO:0000313" key="2">
    <source>
        <dbReference type="EMBL" id="WPJ96291.1"/>
    </source>
</evidence>
<gene>
    <name evidence="2" type="ORF">SH580_01065</name>
</gene>
<organism evidence="2 3">
    <name type="scientific">Coraliomargarita algicola</name>
    <dbReference type="NCBI Taxonomy" id="3092156"/>
    <lineage>
        <taxon>Bacteria</taxon>
        <taxon>Pseudomonadati</taxon>
        <taxon>Verrucomicrobiota</taxon>
        <taxon>Opitutia</taxon>
        <taxon>Puniceicoccales</taxon>
        <taxon>Coraliomargaritaceae</taxon>
        <taxon>Coraliomargarita</taxon>
    </lineage>
</organism>
<reference evidence="2 3" key="1">
    <citation type="submission" date="2023-11" db="EMBL/GenBank/DDBJ databases">
        <title>Coraliomargarita sp. nov., isolated from marine algae.</title>
        <authorList>
            <person name="Lee J.K."/>
            <person name="Baek J.H."/>
            <person name="Kim J.M."/>
            <person name="Choi D.G."/>
            <person name="Jeon C.O."/>
        </authorList>
    </citation>
    <scope>NUCLEOTIDE SEQUENCE [LARGE SCALE GENOMIC DNA]</scope>
    <source>
        <strain evidence="2 3">J2-16</strain>
    </source>
</reference>
<evidence type="ECO:0008006" key="4">
    <source>
        <dbReference type="Google" id="ProtNLM"/>
    </source>
</evidence>
<accession>A0ABZ0RMA6</accession>
<evidence type="ECO:0000313" key="3">
    <source>
        <dbReference type="Proteomes" id="UP001324993"/>
    </source>
</evidence>
<sequence>MKPLISLLIAAAFSYLTAQAAPVHIYLAAGQSNATASWSNSIESRLNELSPSPRHLVVNSIHSGNWMPLWWNEVPKGNYVDDSNKLQKAIDAVKAEGDTPIFKDLFWIQGEGDSKSVAHIKSYKERFIAA</sequence>
<feature type="chain" id="PRO_5045545182" description="Sialate O-acetylesterase domain-containing protein" evidence="1">
    <location>
        <begin position="21"/>
        <end position="130"/>
    </location>
</feature>
<proteinExistence type="predicted"/>
<keyword evidence="1" id="KW-0732">Signal</keyword>
<feature type="signal peptide" evidence="1">
    <location>
        <begin position="1"/>
        <end position="20"/>
    </location>
</feature>
<evidence type="ECO:0000256" key="1">
    <source>
        <dbReference type="SAM" id="SignalP"/>
    </source>
</evidence>
<dbReference type="Proteomes" id="UP001324993">
    <property type="component" value="Chromosome"/>
</dbReference>
<dbReference type="SUPFAM" id="SSF52266">
    <property type="entry name" value="SGNH hydrolase"/>
    <property type="match status" value="1"/>
</dbReference>